<comment type="subcellular location">
    <subcellularLocation>
        <location evidence="2">Membrane</location>
    </subcellularLocation>
</comment>
<evidence type="ECO:0000259" key="10">
    <source>
        <dbReference type="PROSITE" id="PS50109"/>
    </source>
</evidence>
<evidence type="ECO:0000313" key="12">
    <source>
        <dbReference type="EMBL" id="QDT12995.1"/>
    </source>
</evidence>
<dbReference type="PANTHER" id="PTHR44936">
    <property type="entry name" value="SENSOR PROTEIN CREC"/>
    <property type="match status" value="1"/>
</dbReference>
<accession>A0A517P0U3</accession>
<dbReference type="Pfam" id="PF02518">
    <property type="entry name" value="HATPase_c"/>
    <property type="match status" value="1"/>
</dbReference>
<dbReference type="Gene3D" id="6.10.340.10">
    <property type="match status" value="1"/>
</dbReference>
<keyword evidence="5 12" id="KW-0808">Transferase</keyword>
<dbReference type="PROSITE" id="PS50109">
    <property type="entry name" value="HIS_KIN"/>
    <property type="match status" value="1"/>
</dbReference>
<dbReference type="PRINTS" id="PR00344">
    <property type="entry name" value="BCTRLSENSOR"/>
</dbReference>
<evidence type="ECO:0000256" key="4">
    <source>
        <dbReference type="ARBA" id="ARBA00022553"/>
    </source>
</evidence>
<comment type="catalytic activity">
    <reaction evidence="1">
        <text>ATP + protein L-histidine = ADP + protein N-phospho-L-histidine.</text>
        <dbReference type="EC" id="2.7.13.3"/>
    </reaction>
</comment>
<dbReference type="GO" id="GO:0000155">
    <property type="term" value="F:phosphorelay sensor kinase activity"/>
    <property type="evidence" value="ECO:0007669"/>
    <property type="project" value="TreeGrafter"/>
</dbReference>
<dbReference type="GO" id="GO:0005524">
    <property type="term" value="F:ATP binding"/>
    <property type="evidence" value="ECO:0007669"/>
    <property type="project" value="UniProtKB-KW"/>
</dbReference>
<keyword evidence="7" id="KW-0418">Kinase</keyword>
<dbReference type="SMART" id="SM00387">
    <property type="entry name" value="HATPase_c"/>
    <property type="match status" value="1"/>
</dbReference>
<evidence type="ECO:0000256" key="2">
    <source>
        <dbReference type="ARBA" id="ARBA00004370"/>
    </source>
</evidence>
<dbReference type="CDD" id="cd06225">
    <property type="entry name" value="HAMP"/>
    <property type="match status" value="1"/>
</dbReference>
<evidence type="ECO:0000256" key="6">
    <source>
        <dbReference type="ARBA" id="ARBA00022741"/>
    </source>
</evidence>
<dbReference type="AlphaFoldDB" id="A0A517P0U3"/>
<evidence type="ECO:0000313" key="13">
    <source>
        <dbReference type="Proteomes" id="UP000319817"/>
    </source>
</evidence>
<keyword evidence="9" id="KW-1133">Transmembrane helix</keyword>
<gene>
    <name evidence="12" type="primary">zraS_7</name>
    <name evidence="12" type="ORF">K239x_50100</name>
</gene>
<protein>
    <recommendedName>
        <fullName evidence="3">histidine kinase</fullName>
        <ecNumber evidence="3">2.7.13.3</ecNumber>
    </recommendedName>
</protein>
<evidence type="ECO:0000256" key="5">
    <source>
        <dbReference type="ARBA" id="ARBA00022679"/>
    </source>
</evidence>
<dbReference type="SMART" id="SM00304">
    <property type="entry name" value="HAMP"/>
    <property type="match status" value="1"/>
</dbReference>
<dbReference type="InterPro" id="IPR050980">
    <property type="entry name" value="2C_sensor_his_kinase"/>
</dbReference>
<name>A0A517P0U3_9BACT</name>
<evidence type="ECO:0000259" key="11">
    <source>
        <dbReference type="PROSITE" id="PS50885"/>
    </source>
</evidence>
<proteinExistence type="predicted"/>
<dbReference type="SUPFAM" id="SSF55874">
    <property type="entry name" value="ATPase domain of HSP90 chaperone/DNA topoisomerase II/histidine kinase"/>
    <property type="match status" value="1"/>
</dbReference>
<dbReference type="InterPro" id="IPR036890">
    <property type="entry name" value="HATPase_C_sf"/>
</dbReference>
<reference evidence="12 13" key="1">
    <citation type="submission" date="2019-02" db="EMBL/GenBank/DDBJ databases">
        <title>Deep-cultivation of Planctomycetes and their phenomic and genomic characterization uncovers novel biology.</title>
        <authorList>
            <person name="Wiegand S."/>
            <person name="Jogler M."/>
            <person name="Boedeker C."/>
            <person name="Pinto D."/>
            <person name="Vollmers J."/>
            <person name="Rivas-Marin E."/>
            <person name="Kohn T."/>
            <person name="Peeters S.H."/>
            <person name="Heuer A."/>
            <person name="Rast P."/>
            <person name="Oberbeckmann S."/>
            <person name="Bunk B."/>
            <person name="Jeske O."/>
            <person name="Meyerdierks A."/>
            <person name="Storesund J.E."/>
            <person name="Kallscheuer N."/>
            <person name="Luecker S."/>
            <person name="Lage O.M."/>
            <person name="Pohl T."/>
            <person name="Merkel B.J."/>
            <person name="Hornburger P."/>
            <person name="Mueller R.-W."/>
            <person name="Bruemmer F."/>
            <person name="Labrenz M."/>
            <person name="Spormann A.M."/>
            <person name="Op den Camp H."/>
            <person name="Overmann J."/>
            <person name="Amann R."/>
            <person name="Jetten M.S.M."/>
            <person name="Mascher T."/>
            <person name="Medema M.H."/>
            <person name="Devos D.P."/>
            <person name="Kaster A.-K."/>
            <person name="Ovreas L."/>
            <person name="Rohde M."/>
            <person name="Galperin M.Y."/>
            <person name="Jogler C."/>
        </authorList>
    </citation>
    <scope>NUCLEOTIDE SEQUENCE [LARGE SCALE GENOMIC DNA]</scope>
    <source>
        <strain evidence="12 13">K23_9</strain>
    </source>
</reference>
<dbReference type="InterPro" id="IPR004358">
    <property type="entry name" value="Sig_transdc_His_kin-like_C"/>
</dbReference>
<keyword evidence="4" id="KW-0597">Phosphoprotein</keyword>
<feature type="domain" description="Histidine kinase" evidence="10">
    <location>
        <begin position="236"/>
        <end position="438"/>
    </location>
</feature>
<feature type="domain" description="HAMP" evidence="11">
    <location>
        <begin position="167"/>
        <end position="219"/>
    </location>
</feature>
<sequence length="440" mass="47826">MVSLLTAGAIAMGSYWQGDRWAKTQIQTRYTSIAKTLSGASYPLNQQVVESLARLTDTELIGVRRRGSLSTNSLGVATTDIAEKIATLAVTSEAIASEPIRLGTSEYRYGVFLRGGPGASSDDVHRVVVLFDDSKLRSARFRAAALPLVTGLSTMFLLTTVVLFFARRFIGRLHRLSLQVDRIAEGQFDGEVDVGENDEIGLLGSGVRRMSGQLQQMWDSLQRTQGEKLLHQIAGGLAHQLRNSLTGARMAVELHHAKCKSDDDSIQMALSQLEQTEDSVRRLLLVAAGKQDNNRPGELLTAVNDVRETLTPTAEHLNVNVQWQIDDQLTGRQITDAPSLSAALSNLVLNAIQASQNVTIAVDACENETAIITVSDDGPGPPTDVQQSLFEPFVTSKPEGLGLGLPLVKRAAERLGGNVTWSREQDMTVFRLTVQTLLLQ</sequence>
<keyword evidence="13" id="KW-1185">Reference proteome</keyword>
<organism evidence="12 13">
    <name type="scientific">Stieleria marina</name>
    <dbReference type="NCBI Taxonomy" id="1930275"/>
    <lineage>
        <taxon>Bacteria</taxon>
        <taxon>Pseudomonadati</taxon>
        <taxon>Planctomycetota</taxon>
        <taxon>Planctomycetia</taxon>
        <taxon>Pirellulales</taxon>
        <taxon>Pirellulaceae</taxon>
        <taxon>Stieleria</taxon>
    </lineage>
</organism>
<keyword evidence="9" id="KW-0472">Membrane</keyword>
<evidence type="ECO:0000256" key="7">
    <source>
        <dbReference type="ARBA" id="ARBA00022777"/>
    </source>
</evidence>
<keyword evidence="6" id="KW-0547">Nucleotide-binding</keyword>
<keyword evidence="8" id="KW-0067">ATP-binding</keyword>
<dbReference type="EC" id="2.7.13.3" evidence="3"/>
<dbReference type="InterPro" id="IPR003660">
    <property type="entry name" value="HAMP_dom"/>
</dbReference>
<evidence type="ECO:0000256" key="9">
    <source>
        <dbReference type="SAM" id="Phobius"/>
    </source>
</evidence>
<dbReference type="Gene3D" id="3.30.565.10">
    <property type="entry name" value="Histidine kinase-like ATPase, C-terminal domain"/>
    <property type="match status" value="1"/>
</dbReference>
<dbReference type="GO" id="GO:0005886">
    <property type="term" value="C:plasma membrane"/>
    <property type="evidence" value="ECO:0007669"/>
    <property type="project" value="TreeGrafter"/>
</dbReference>
<dbReference type="InterPro" id="IPR003594">
    <property type="entry name" value="HATPase_dom"/>
</dbReference>
<keyword evidence="9" id="KW-0812">Transmembrane</keyword>
<evidence type="ECO:0000256" key="8">
    <source>
        <dbReference type="ARBA" id="ARBA00022840"/>
    </source>
</evidence>
<dbReference type="InterPro" id="IPR005467">
    <property type="entry name" value="His_kinase_dom"/>
</dbReference>
<feature type="transmembrane region" description="Helical" evidence="9">
    <location>
        <begin position="144"/>
        <end position="166"/>
    </location>
</feature>
<dbReference type="Proteomes" id="UP000319817">
    <property type="component" value="Chromosome"/>
</dbReference>
<evidence type="ECO:0000256" key="1">
    <source>
        <dbReference type="ARBA" id="ARBA00000085"/>
    </source>
</evidence>
<dbReference type="PROSITE" id="PS50885">
    <property type="entry name" value="HAMP"/>
    <property type="match status" value="1"/>
</dbReference>
<evidence type="ECO:0000256" key="3">
    <source>
        <dbReference type="ARBA" id="ARBA00012438"/>
    </source>
</evidence>
<dbReference type="EMBL" id="CP036526">
    <property type="protein sequence ID" value="QDT12995.1"/>
    <property type="molecule type" value="Genomic_DNA"/>
</dbReference>
<dbReference type="Pfam" id="PF00672">
    <property type="entry name" value="HAMP"/>
    <property type="match status" value="1"/>
</dbReference>
<dbReference type="PANTHER" id="PTHR44936:SF10">
    <property type="entry name" value="SENSOR PROTEIN RSTB"/>
    <property type="match status" value="1"/>
</dbReference>
<dbReference type="SUPFAM" id="SSF158472">
    <property type="entry name" value="HAMP domain-like"/>
    <property type="match status" value="1"/>
</dbReference>